<sequence length="224" mass="22324">MSKNLLNLALISLATLSPQVLASYNQTGCFSSPGDLTLAATFAYMSIGYCEQQCGAKNSVAAVQGSDCYCGKSLPPSDTRVSDKECDMACPGYPADFCGGSKTWTVMADRTLVSNDGNSKDTTSLTVNPTVVQTATAILPGQNGKGMDSTATIPADILTAPSASFTKHPGVADATPAASSSTAASSSSAPSSAASPSASSGAAGILGAGSVLGAALVPLAMSWF</sequence>
<dbReference type="AlphaFoldDB" id="A1CJH4"/>
<evidence type="ECO:0000259" key="9">
    <source>
        <dbReference type="PROSITE" id="PS51212"/>
    </source>
</evidence>
<dbReference type="RefSeq" id="XP_001270724.1">
    <property type="nucleotide sequence ID" value="XM_001270723.1"/>
</dbReference>
<evidence type="ECO:0000313" key="10">
    <source>
        <dbReference type="EMBL" id="EAW09298.1"/>
    </source>
</evidence>
<evidence type="ECO:0000313" key="11">
    <source>
        <dbReference type="Proteomes" id="UP000006701"/>
    </source>
</evidence>
<dbReference type="GeneID" id="4703359"/>
<protein>
    <submittedName>
        <fullName evidence="10">WSC domain protein, putative</fullName>
    </submittedName>
</protein>
<dbReference type="PROSITE" id="PS51212">
    <property type="entry name" value="WSC"/>
    <property type="match status" value="1"/>
</dbReference>
<dbReference type="PANTHER" id="PTHR24269">
    <property type="entry name" value="KREMEN PROTEIN"/>
    <property type="match status" value="1"/>
</dbReference>
<dbReference type="InterPro" id="IPR002889">
    <property type="entry name" value="WSC_carb-bd"/>
</dbReference>
<evidence type="ECO:0000256" key="1">
    <source>
        <dbReference type="ARBA" id="ARBA00004167"/>
    </source>
</evidence>
<accession>A1CJH4</accession>
<reference evidence="10 11" key="1">
    <citation type="journal article" date="2008" name="PLoS Genet.">
        <title>Genomic islands in the pathogenic filamentous fungus Aspergillus fumigatus.</title>
        <authorList>
            <person name="Fedorova N.D."/>
            <person name="Khaldi N."/>
            <person name="Joardar V.S."/>
            <person name="Maiti R."/>
            <person name="Amedeo P."/>
            <person name="Anderson M.J."/>
            <person name="Crabtree J."/>
            <person name="Silva J.C."/>
            <person name="Badger J.H."/>
            <person name="Albarraq A."/>
            <person name="Angiuoli S."/>
            <person name="Bussey H."/>
            <person name="Bowyer P."/>
            <person name="Cotty P.J."/>
            <person name="Dyer P.S."/>
            <person name="Egan A."/>
            <person name="Galens K."/>
            <person name="Fraser-Liggett C.M."/>
            <person name="Haas B.J."/>
            <person name="Inman J.M."/>
            <person name="Kent R."/>
            <person name="Lemieux S."/>
            <person name="Malavazi I."/>
            <person name="Orvis J."/>
            <person name="Roemer T."/>
            <person name="Ronning C.M."/>
            <person name="Sundaram J.P."/>
            <person name="Sutton G."/>
            <person name="Turner G."/>
            <person name="Venter J.C."/>
            <person name="White O.R."/>
            <person name="Whitty B.R."/>
            <person name="Youngman P."/>
            <person name="Wolfe K.H."/>
            <person name="Goldman G.H."/>
            <person name="Wortman J.R."/>
            <person name="Jiang B."/>
            <person name="Denning D.W."/>
            <person name="Nierman W.C."/>
        </authorList>
    </citation>
    <scope>NUCLEOTIDE SEQUENCE [LARGE SCALE GENOMIC DNA]</scope>
    <source>
        <strain evidence="11">ATCC 1007 / CBS 513.65 / DSM 816 / NCTC 3887 / NRRL 1</strain>
    </source>
</reference>
<feature type="region of interest" description="Disordered" evidence="7">
    <location>
        <begin position="168"/>
        <end position="199"/>
    </location>
</feature>
<dbReference type="GO" id="GO:0005886">
    <property type="term" value="C:plasma membrane"/>
    <property type="evidence" value="ECO:0007669"/>
    <property type="project" value="TreeGrafter"/>
</dbReference>
<name>A1CJH4_ASPCL</name>
<dbReference type="KEGG" id="act:ACLA_035010"/>
<gene>
    <name evidence="10" type="ORF">ACLA_035010</name>
</gene>
<dbReference type="PANTHER" id="PTHR24269:SF16">
    <property type="entry name" value="PROTEIN SLG1"/>
    <property type="match status" value="1"/>
</dbReference>
<dbReference type="SMART" id="SM00321">
    <property type="entry name" value="WSC"/>
    <property type="match status" value="1"/>
</dbReference>
<organism evidence="10 11">
    <name type="scientific">Aspergillus clavatus (strain ATCC 1007 / CBS 513.65 / DSM 816 / NCTC 3887 / NRRL 1 / QM 1276 / 107)</name>
    <dbReference type="NCBI Taxonomy" id="344612"/>
    <lineage>
        <taxon>Eukaryota</taxon>
        <taxon>Fungi</taxon>
        <taxon>Dikarya</taxon>
        <taxon>Ascomycota</taxon>
        <taxon>Pezizomycotina</taxon>
        <taxon>Eurotiomycetes</taxon>
        <taxon>Eurotiomycetidae</taxon>
        <taxon>Eurotiales</taxon>
        <taxon>Aspergillaceae</taxon>
        <taxon>Aspergillus</taxon>
        <taxon>Aspergillus subgen. Fumigati</taxon>
    </lineage>
</organism>
<evidence type="ECO:0000256" key="3">
    <source>
        <dbReference type="ARBA" id="ARBA00022729"/>
    </source>
</evidence>
<keyword evidence="3 8" id="KW-0732">Signal</keyword>
<keyword evidence="5" id="KW-0472">Membrane</keyword>
<keyword evidence="11" id="KW-1185">Reference proteome</keyword>
<comment type="subcellular location">
    <subcellularLocation>
        <location evidence="1">Membrane</location>
        <topology evidence="1">Single-pass membrane protein</topology>
    </subcellularLocation>
</comment>
<feature type="chain" id="PRO_5002633215" evidence="8">
    <location>
        <begin position="23"/>
        <end position="224"/>
    </location>
</feature>
<evidence type="ECO:0000256" key="6">
    <source>
        <dbReference type="ARBA" id="ARBA00023180"/>
    </source>
</evidence>
<dbReference type="Proteomes" id="UP000006701">
    <property type="component" value="Unassembled WGS sequence"/>
</dbReference>
<dbReference type="OrthoDB" id="2019572at2759"/>
<dbReference type="eggNOG" id="KOG4157">
    <property type="taxonomic scope" value="Eukaryota"/>
</dbReference>
<evidence type="ECO:0000256" key="7">
    <source>
        <dbReference type="SAM" id="MobiDB-lite"/>
    </source>
</evidence>
<dbReference type="EMBL" id="DS027056">
    <property type="protein sequence ID" value="EAW09298.1"/>
    <property type="molecule type" value="Genomic_DNA"/>
</dbReference>
<keyword evidence="6" id="KW-0325">Glycoprotein</keyword>
<dbReference type="STRING" id="344612.A1CJH4"/>
<evidence type="ECO:0000256" key="5">
    <source>
        <dbReference type="ARBA" id="ARBA00023136"/>
    </source>
</evidence>
<feature type="domain" description="WSC" evidence="9">
    <location>
        <begin position="23"/>
        <end position="110"/>
    </location>
</feature>
<evidence type="ECO:0000256" key="8">
    <source>
        <dbReference type="SAM" id="SignalP"/>
    </source>
</evidence>
<dbReference type="OMA" id="GNMCYCG"/>
<feature type="compositionally biased region" description="Low complexity" evidence="7">
    <location>
        <begin position="174"/>
        <end position="199"/>
    </location>
</feature>
<keyword evidence="2" id="KW-0812">Transmembrane</keyword>
<evidence type="ECO:0000256" key="2">
    <source>
        <dbReference type="ARBA" id="ARBA00022692"/>
    </source>
</evidence>
<keyword evidence="4" id="KW-1133">Transmembrane helix</keyword>
<dbReference type="HOGENOM" id="CLU_1081755_0_0_1"/>
<evidence type="ECO:0000256" key="4">
    <source>
        <dbReference type="ARBA" id="ARBA00022989"/>
    </source>
</evidence>
<dbReference type="Pfam" id="PF01822">
    <property type="entry name" value="WSC"/>
    <property type="match status" value="1"/>
</dbReference>
<feature type="signal peptide" evidence="8">
    <location>
        <begin position="1"/>
        <end position="22"/>
    </location>
</feature>
<dbReference type="InterPro" id="IPR051836">
    <property type="entry name" value="Kremen_rcpt"/>
</dbReference>
<proteinExistence type="predicted"/>
<dbReference type="VEuPathDB" id="FungiDB:ACLA_035010"/>